<accession>A0ABV2ZTL5</accession>
<dbReference type="InterPro" id="IPR027417">
    <property type="entry name" value="P-loop_NTPase"/>
</dbReference>
<dbReference type="Gene3D" id="3.40.50.300">
    <property type="entry name" value="P-loop containing nucleotide triphosphate hydrolases"/>
    <property type="match status" value="1"/>
</dbReference>
<dbReference type="Pfam" id="PF13424">
    <property type="entry name" value="TPR_12"/>
    <property type="match status" value="1"/>
</dbReference>
<dbReference type="PANTHER" id="PTHR47691">
    <property type="entry name" value="REGULATOR-RELATED"/>
    <property type="match status" value="1"/>
</dbReference>
<dbReference type="SMART" id="SM00028">
    <property type="entry name" value="TPR"/>
    <property type="match status" value="7"/>
</dbReference>
<name>A0ABV2ZTL5_9ACTN</name>
<keyword evidence="1" id="KW-0802">TPR repeat</keyword>
<dbReference type="Gene3D" id="1.25.40.10">
    <property type="entry name" value="Tetratricopeptide repeat domain"/>
    <property type="match status" value="1"/>
</dbReference>
<feature type="repeat" description="TPR" evidence="1">
    <location>
        <begin position="693"/>
        <end position="726"/>
    </location>
</feature>
<gene>
    <name evidence="2" type="ORF">AB0E89_36080</name>
</gene>
<dbReference type="EMBL" id="JBEZVE010000023">
    <property type="protein sequence ID" value="MEU3785902.1"/>
    <property type="molecule type" value="Genomic_DNA"/>
</dbReference>
<comment type="caution">
    <text evidence="2">The sequence shown here is derived from an EMBL/GenBank/DDBJ whole genome shotgun (WGS) entry which is preliminary data.</text>
</comment>
<reference evidence="2 3" key="1">
    <citation type="submission" date="2024-06" db="EMBL/GenBank/DDBJ databases">
        <title>The Natural Products Discovery Center: Release of the First 8490 Sequenced Strains for Exploring Actinobacteria Biosynthetic Diversity.</title>
        <authorList>
            <person name="Kalkreuter E."/>
            <person name="Kautsar S.A."/>
            <person name="Yang D."/>
            <person name="Bader C.D."/>
            <person name="Teijaro C.N."/>
            <person name="Fluegel L."/>
            <person name="Davis C.M."/>
            <person name="Simpson J.R."/>
            <person name="Lauterbach L."/>
            <person name="Steele A.D."/>
            <person name="Gui C."/>
            <person name="Meng S."/>
            <person name="Li G."/>
            <person name="Viehrig K."/>
            <person name="Ye F."/>
            <person name="Su P."/>
            <person name="Kiefer A.F."/>
            <person name="Nichols A."/>
            <person name="Cepeda A.J."/>
            <person name="Yan W."/>
            <person name="Fan B."/>
            <person name="Jiang Y."/>
            <person name="Adhikari A."/>
            <person name="Zheng C.-J."/>
            <person name="Schuster L."/>
            <person name="Cowan T.M."/>
            <person name="Smanski M.J."/>
            <person name="Chevrette M.G."/>
            <person name="De Carvalho L.P.S."/>
            <person name="Shen B."/>
        </authorList>
    </citation>
    <scope>NUCLEOTIDE SEQUENCE [LARGE SCALE GENOMIC DNA]</scope>
    <source>
        <strain evidence="2 3">NPDC033843</strain>
    </source>
</reference>
<dbReference type="RefSeq" id="WP_361707675.1">
    <property type="nucleotide sequence ID" value="NZ_JBEZVE010000023.1"/>
</dbReference>
<dbReference type="PROSITE" id="PS50890">
    <property type="entry name" value="PUA"/>
    <property type="match status" value="1"/>
</dbReference>
<proteinExistence type="predicted"/>
<dbReference type="InterPro" id="IPR019734">
    <property type="entry name" value="TPR_rpt"/>
</dbReference>
<sequence>MNTRGQQEGGTSNRIDGGFFFHAVVQGRDITLQLPQSVQPALLGLPVRSAAFTGRDRQMWAILDGISPSTGHPSRTSIFLISGLGGIGKTELALQVAHSAIEEEGWFSGGVLFIDLFGYDEQRYLLPERALASLLQSLGVPEEKIPDDAQSRSRLYRSILSAYADGGRRILVVIDNASSADQVSHLLPADNLNVAVVTSRHTLSIGARIHELGVLDEDSSVEVLRSLLIVALGEEEVRIDADIEGARLLAWLCGHLPLALQICAALLADSPRRPVSSLVNSLQLAHNRIDQLHREDAAVRAVFDLSYGQLSQHEKEILGFLSFSPGPDISTAAAARLIDEQDVVAEQLLVSLSRAHLIEQGSTWGRWRLHDLVRLYALEAVAEMPGQEAALVRLLTYYSDAVHEASQTISGSAPGEIFPTRQLALEWLDDEHGNLMATVHVVAAHEAIAGYGLSIAHGLARYFDMRRFFGEWKAVMDVSLEIVQGADYHEARPGVLDSLGMAYRELHQIPASLQFHEEAVRLARERDDEEMLARFLNNMGVSLTTAHEYSAALESHSEAAALFAKNGNALGVARASDNSANALRELGRAREALDKHRAAIEIFRDAGEYESEARALTHMGSTLHDLGQISDAVVAHRDSAMRLLELSRTSEAAYILNNLATALRMSGDVDGALSAIGDALQLHKLHSDHVGQARAYNLRGLIYADSGNFDQAVDSFEESRRILSNFDDLIDAGYAHGNLGRVLVAAGRLKEAVENLEKAADVFSKCRAEKDGLMVRELIGALSSSNGSDGISEDPS</sequence>
<dbReference type="SUPFAM" id="SSF52540">
    <property type="entry name" value="P-loop containing nucleoside triphosphate hydrolases"/>
    <property type="match status" value="1"/>
</dbReference>
<evidence type="ECO:0000256" key="1">
    <source>
        <dbReference type="PROSITE-ProRule" id="PRU00339"/>
    </source>
</evidence>
<keyword evidence="3" id="KW-1185">Reference proteome</keyword>
<dbReference type="PROSITE" id="PS50005">
    <property type="entry name" value="TPR"/>
    <property type="match status" value="1"/>
</dbReference>
<organism evidence="2 3">
    <name type="scientific">Streptomyces sp. 900129855</name>
    <dbReference type="NCBI Taxonomy" id="3155129"/>
    <lineage>
        <taxon>Bacteria</taxon>
        <taxon>Bacillati</taxon>
        <taxon>Actinomycetota</taxon>
        <taxon>Actinomycetes</taxon>
        <taxon>Kitasatosporales</taxon>
        <taxon>Streptomycetaceae</taxon>
        <taxon>Streptomyces</taxon>
    </lineage>
</organism>
<dbReference type="PRINTS" id="PR00364">
    <property type="entry name" value="DISEASERSIST"/>
</dbReference>
<evidence type="ECO:0000313" key="3">
    <source>
        <dbReference type="Proteomes" id="UP001550739"/>
    </source>
</evidence>
<dbReference type="InterPro" id="IPR011990">
    <property type="entry name" value="TPR-like_helical_dom_sf"/>
</dbReference>
<dbReference type="PANTHER" id="PTHR47691:SF3">
    <property type="entry name" value="HTH-TYPE TRANSCRIPTIONAL REGULATOR RV0890C-RELATED"/>
    <property type="match status" value="1"/>
</dbReference>
<dbReference type="Pfam" id="PF13374">
    <property type="entry name" value="TPR_10"/>
    <property type="match status" value="1"/>
</dbReference>
<protein>
    <submittedName>
        <fullName evidence="2">Tetratricopeptide repeat protein</fullName>
    </submittedName>
</protein>
<dbReference type="Pfam" id="PF13181">
    <property type="entry name" value="TPR_8"/>
    <property type="match status" value="1"/>
</dbReference>
<dbReference type="Proteomes" id="UP001550739">
    <property type="component" value="Unassembled WGS sequence"/>
</dbReference>
<evidence type="ECO:0000313" key="2">
    <source>
        <dbReference type="EMBL" id="MEU3785902.1"/>
    </source>
</evidence>
<dbReference type="SUPFAM" id="SSF48452">
    <property type="entry name" value="TPR-like"/>
    <property type="match status" value="2"/>
</dbReference>